<dbReference type="EMBL" id="AP021858">
    <property type="protein sequence ID" value="BBO24860.1"/>
    <property type="molecule type" value="Genomic_DNA"/>
</dbReference>
<dbReference type="SUPFAM" id="SSF53756">
    <property type="entry name" value="UDP-Glycosyltransferase/glycogen phosphorylase"/>
    <property type="match status" value="1"/>
</dbReference>
<evidence type="ECO:0000259" key="7">
    <source>
        <dbReference type="Pfam" id="PF08323"/>
    </source>
</evidence>
<dbReference type="GO" id="GO:0009011">
    <property type="term" value="F:alpha-1,4-glucan glucosyltransferase (ADP-glucose donor) activity"/>
    <property type="evidence" value="ECO:0007669"/>
    <property type="project" value="UniProtKB-UniRule"/>
</dbReference>
<evidence type="ECO:0000256" key="1">
    <source>
        <dbReference type="ARBA" id="ARBA00001478"/>
    </source>
</evidence>
<dbReference type="CDD" id="cd03791">
    <property type="entry name" value="GT5_Glycogen_synthase_DULL1-like"/>
    <property type="match status" value="1"/>
</dbReference>
<comment type="catalytic activity">
    <reaction evidence="1 6">
        <text>[(1-&gt;4)-alpha-D-glucosyl](n) + ADP-alpha-D-glucose = [(1-&gt;4)-alpha-D-glucosyl](n+1) + ADP + H(+)</text>
        <dbReference type="Rhea" id="RHEA:18189"/>
        <dbReference type="Rhea" id="RHEA-COMP:9584"/>
        <dbReference type="Rhea" id="RHEA-COMP:9587"/>
        <dbReference type="ChEBI" id="CHEBI:15378"/>
        <dbReference type="ChEBI" id="CHEBI:15444"/>
        <dbReference type="ChEBI" id="CHEBI:57498"/>
        <dbReference type="ChEBI" id="CHEBI:456216"/>
        <dbReference type="EC" id="2.4.1.21"/>
    </reaction>
</comment>
<dbReference type="HAMAP" id="MF_00484">
    <property type="entry name" value="Glycogen_synth"/>
    <property type="match status" value="1"/>
</dbReference>
<evidence type="ECO:0000256" key="2">
    <source>
        <dbReference type="ARBA" id="ARBA00010281"/>
    </source>
</evidence>
<dbReference type="Gene3D" id="3.40.50.2000">
    <property type="entry name" value="Glycogen Phosphorylase B"/>
    <property type="match status" value="2"/>
</dbReference>
<dbReference type="UniPathway" id="UPA00164"/>
<feature type="binding site" evidence="6">
    <location>
        <position position="20"/>
    </location>
    <ligand>
        <name>ADP-alpha-D-glucose</name>
        <dbReference type="ChEBI" id="CHEBI:57498"/>
    </ligand>
</feature>
<dbReference type="KEGG" id="npy:NPRO_24550"/>
<accession>A0A809RBP2</accession>
<dbReference type="AlphaFoldDB" id="A0A809RBP2"/>
<name>A0A809RBP2_9BACT</name>
<gene>
    <name evidence="6" type="primary">glgA</name>
    <name evidence="8" type="ORF">NPRO_24550</name>
</gene>
<keyword evidence="4 6" id="KW-0808">Transferase</keyword>
<dbReference type="GO" id="GO:0005978">
    <property type="term" value="P:glycogen biosynthetic process"/>
    <property type="evidence" value="ECO:0007669"/>
    <property type="project" value="UniProtKB-UniRule"/>
</dbReference>
<dbReference type="Pfam" id="PF13692">
    <property type="entry name" value="Glyco_trans_1_4"/>
    <property type="match status" value="1"/>
</dbReference>
<feature type="domain" description="Starch synthase catalytic" evidence="7">
    <location>
        <begin position="7"/>
        <end position="243"/>
    </location>
</feature>
<comment type="pathway">
    <text evidence="6">Glycan biosynthesis; glycogen biosynthesis.</text>
</comment>
<dbReference type="Proteomes" id="UP000662873">
    <property type="component" value="Chromosome"/>
</dbReference>
<dbReference type="InterPro" id="IPR011835">
    <property type="entry name" value="GS/SS"/>
</dbReference>
<dbReference type="GO" id="GO:0004373">
    <property type="term" value="F:alpha-1,4-glucan glucosyltransferase (UDP-glucose donor) activity"/>
    <property type="evidence" value="ECO:0007669"/>
    <property type="project" value="InterPro"/>
</dbReference>
<protein>
    <recommendedName>
        <fullName evidence="6">Glycogen synthase</fullName>
        <ecNumber evidence="6">2.4.1.21</ecNumber>
    </recommendedName>
    <alternativeName>
        <fullName evidence="6">Starch [bacterial glycogen] synthase</fullName>
    </alternativeName>
</protein>
<evidence type="ECO:0000313" key="9">
    <source>
        <dbReference type="Proteomes" id="UP000662873"/>
    </source>
</evidence>
<evidence type="ECO:0000256" key="5">
    <source>
        <dbReference type="ARBA" id="ARBA00023056"/>
    </source>
</evidence>
<keyword evidence="3 6" id="KW-0328">Glycosyltransferase</keyword>
<dbReference type="PANTHER" id="PTHR45825">
    <property type="entry name" value="GRANULE-BOUND STARCH SYNTHASE 1, CHLOROPLASTIC/AMYLOPLASTIC"/>
    <property type="match status" value="1"/>
</dbReference>
<evidence type="ECO:0000313" key="8">
    <source>
        <dbReference type="EMBL" id="BBO24860.1"/>
    </source>
</evidence>
<dbReference type="PANTHER" id="PTHR45825:SF11">
    <property type="entry name" value="ALPHA AMYLASE DOMAIN-CONTAINING PROTEIN"/>
    <property type="match status" value="1"/>
</dbReference>
<dbReference type="Pfam" id="PF08323">
    <property type="entry name" value="Glyco_transf_5"/>
    <property type="match status" value="1"/>
</dbReference>
<comment type="function">
    <text evidence="6">Synthesizes alpha-1,4-glucan chains using ADP-glucose.</text>
</comment>
<organism evidence="8 9">
    <name type="scientific">Candidatus Nitrosymbiomonas proteolyticus</name>
    <dbReference type="NCBI Taxonomy" id="2608984"/>
    <lineage>
        <taxon>Bacteria</taxon>
        <taxon>Bacillati</taxon>
        <taxon>Armatimonadota</taxon>
        <taxon>Armatimonadota incertae sedis</taxon>
        <taxon>Candidatus Nitrosymbiomonas</taxon>
    </lineage>
</organism>
<dbReference type="NCBIfam" id="TIGR02095">
    <property type="entry name" value="glgA"/>
    <property type="match status" value="1"/>
</dbReference>
<proteinExistence type="inferred from homology"/>
<keyword evidence="5 6" id="KW-0320">Glycogen biosynthesis</keyword>
<evidence type="ECO:0000256" key="6">
    <source>
        <dbReference type="HAMAP-Rule" id="MF_00484"/>
    </source>
</evidence>
<comment type="similarity">
    <text evidence="2 6">Belongs to the glycosyltransferase 1 family. Bacterial/plant glycogen synthase subfamily.</text>
</comment>
<sequence length="497" mass="55218">MKGISLKVLFVSAEVAPFAKVGGLADVIGSLPKALAEMGHEVRVIMPAYGMIEEQHALEVVPVNGTFEVGTGSLWNRRAYLKRTQFGKVEIWFVGGHERFAAARSSETVYQSGFEQYVFFAKAVLEACAGQDWIPDIVHANDWHTGLVPVLMEEDGSRVWERTARAFTIHNLAYQGIFGIDVLDYAGLDHSLFRFDKLETFGAFNFLKAGCVYSDQVNTVSERYSREIETPEFGCGLWGLMRHLRATGRFQGILNGIDTDEFNPATDPRIAANFDAHHPAGKSICRSDLMREIQLEPIESTPLLVAVSRLSEQKGMDLILSALERLVALPTQIFIQGIGDPWLADRFDEAAQKYPKHFRFVERFDIELGQRAYAGGDMFLMPSSFEPCGLGQMIAMRYGTAPIVRSTGGLADTVIDGELGFVFGDRTPEGLFDAVTRARDSYLDPSKWYALQQACLRADYSWESSAVRYQQMYESAVRHRRGTAPSEGSPAAGNFVG</sequence>
<reference evidence="8" key="1">
    <citation type="journal article" name="DNA Res.">
        <title>The physiological potential of anammox bacteria as revealed by their core genome structure.</title>
        <authorList>
            <person name="Okubo T."/>
            <person name="Toyoda A."/>
            <person name="Fukuhara K."/>
            <person name="Uchiyama I."/>
            <person name="Harigaya Y."/>
            <person name="Kuroiwa M."/>
            <person name="Suzuki T."/>
            <person name="Murakami Y."/>
            <person name="Suwa Y."/>
            <person name="Takami H."/>
        </authorList>
    </citation>
    <scope>NUCLEOTIDE SEQUENCE</scope>
    <source>
        <strain evidence="8">317325-2</strain>
    </source>
</reference>
<dbReference type="InterPro" id="IPR013534">
    <property type="entry name" value="Starch_synth_cat_dom"/>
</dbReference>
<evidence type="ECO:0000256" key="4">
    <source>
        <dbReference type="ARBA" id="ARBA00022679"/>
    </source>
</evidence>
<dbReference type="EC" id="2.4.1.21" evidence="6"/>
<evidence type="ECO:0000256" key="3">
    <source>
        <dbReference type="ARBA" id="ARBA00022676"/>
    </source>
</evidence>